<dbReference type="CDD" id="cd20736">
    <property type="entry name" value="PoNe_Nuclease"/>
    <property type="match status" value="1"/>
</dbReference>
<dbReference type="Proteomes" id="UP000231383">
    <property type="component" value="Unassembled WGS sequence"/>
</dbReference>
<accession>A0A2M8EXF6</accession>
<evidence type="ECO:0000313" key="3">
    <source>
        <dbReference type="EMBL" id="PJC30669.1"/>
    </source>
</evidence>
<dbReference type="InterPro" id="IPR011856">
    <property type="entry name" value="tRNA_endonuc-like_dom_sf"/>
</dbReference>
<dbReference type="InterPro" id="IPR003509">
    <property type="entry name" value="UPF0102_YraN-like"/>
</dbReference>
<sequence length="120" mass="13845">MSENKVTGAIGERYAAEYLQSHGFRIIEMNANSRWGELDIVAEKEGKIIFVEVKTRSNTLKGKPYEAVSYGKLKRVYRTIQHYILVHELEKRAHRLDVIGIVLNPDKSVQELKHFENVGF</sequence>
<dbReference type="PANTHER" id="PTHR34039">
    <property type="entry name" value="UPF0102 PROTEIN YRAN"/>
    <property type="match status" value="1"/>
</dbReference>
<comment type="caution">
    <text evidence="3">The sequence shown here is derived from an EMBL/GenBank/DDBJ whole genome shotgun (WGS) entry which is preliminary data.</text>
</comment>
<dbReference type="EMBL" id="PFSC01000128">
    <property type="protein sequence ID" value="PJC30669.1"/>
    <property type="molecule type" value="Genomic_DNA"/>
</dbReference>
<evidence type="ECO:0000256" key="1">
    <source>
        <dbReference type="ARBA" id="ARBA00006738"/>
    </source>
</evidence>
<organism evidence="3 4">
    <name type="scientific">Candidatus Roizmanbacteria bacterium CG_4_9_14_0_2_um_filter_39_13</name>
    <dbReference type="NCBI Taxonomy" id="1974839"/>
    <lineage>
        <taxon>Bacteria</taxon>
        <taxon>Candidatus Roizmaniibacteriota</taxon>
    </lineage>
</organism>
<dbReference type="NCBIfam" id="NF009150">
    <property type="entry name" value="PRK12497.1-3"/>
    <property type="match status" value="1"/>
</dbReference>
<name>A0A2M8EXF6_9BACT</name>
<dbReference type="Pfam" id="PF02021">
    <property type="entry name" value="UPF0102"/>
    <property type="match status" value="1"/>
</dbReference>
<comment type="similarity">
    <text evidence="1 2">Belongs to the UPF0102 family.</text>
</comment>
<dbReference type="PANTHER" id="PTHR34039:SF1">
    <property type="entry name" value="UPF0102 PROTEIN YRAN"/>
    <property type="match status" value="1"/>
</dbReference>
<evidence type="ECO:0000256" key="2">
    <source>
        <dbReference type="HAMAP-Rule" id="MF_00048"/>
    </source>
</evidence>
<proteinExistence type="inferred from homology"/>
<dbReference type="AlphaFoldDB" id="A0A2M8EXF6"/>
<dbReference type="SUPFAM" id="SSF52980">
    <property type="entry name" value="Restriction endonuclease-like"/>
    <property type="match status" value="1"/>
</dbReference>
<dbReference type="InterPro" id="IPR011335">
    <property type="entry name" value="Restrct_endonuc-II-like"/>
</dbReference>
<protein>
    <recommendedName>
        <fullName evidence="2">UPF0102 protein CO051_05145</fullName>
    </recommendedName>
</protein>
<dbReference type="Gene3D" id="3.40.1350.10">
    <property type="match status" value="1"/>
</dbReference>
<dbReference type="HAMAP" id="MF_00048">
    <property type="entry name" value="UPF0102"/>
    <property type="match status" value="1"/>
</dbReference>
<gene>
    <name evidence="3" type="ORF">CO051_05145</name>
</gene>
<evidence type="ECO:0000313" key="4">
    <source>
        <dbReference type="Proteomes" id="UP000231383"/>
    </source>
</evidence>
<reference evidence="4" key="1">
    <citation type="submission" date="2017-09" db="EMBL/GenBank/DDBJ databases">
        <title>Depth-based differentiation of microbial function through sediment-hosted aquifers and enrichment of novel symbionts in the deep terrestrial subsurface.</title>
        <authorList>
            <person name="Probst A.J."/>
            <person name="Ladd B."/>
            <person name="Jarett J.K."/>
            <person name="Geller-Mcgrath D.E."/>
            <person name="Sieber C.M.K."/>
            <person name="Emerson J.B."/>
            <person name="Anantharaman K."/>
            <person name="Thomas B.C."/>
            <person name="Malmstrom R."/>
            <person name="Stieglmeier M."/>
            <person name="Klingl A."/>
            <person name="Woyke T."/>
            <person name="Ryan C.M."/>
            <person name="Banfield J.F."/>
        </authorList>
    </citation>
    <scope>NUCLEOTIDE SEQUENCE [LARGE SCALE GENOMIC DNA]</scope>
</reference>
<dbReference type="GO" id="GO:0003676">
    <property type="term" value="F:nucleic acid binding"/>
    <property type="evidence" value="ECO:0007669"/>
    <property type="project" value="InterPro"/>
</dbReference>